<dbReference type="Gene3D" id="2.130.10.30">
    <property type="entry name" value="Regulator of chromosome condensation 1/beta-lactamase-inhibitor protein II"/>
    <property type="match status" value="2"/>
</dbReference>
<accession>A0A6J6KI45</accession>
<dbReference type="InterPro" id="IPR029052">
    <property type="entry name" value="Metallo-depent_PP-like"/>
</dbReference>
<dbReference type="EMBL" id="CAEZWJ010000009">
    <property type="protein sequence ID" value="CAB4648886.1"/>
    <property type="molecule type" value="Genomic_DNA"/>
</dbReference>
<name>A0A6J6KI45_9ZZZZ</name>
<dbReference type="PANTHER" id="PTHR45982:SF1">
    <property type="entry name" value="REGULATOR OF CHROMOSOME CONDENSATION"/>
    <property type="match status" value="1"/>
</dbReference>
<dbReference type="GO" id="GO:0005085">
    <property type="term" value="F:guanyl-nucleotide exchange factor activity"/>
    <property type="evidence" value="ECO:0007669"/>
    <property type="project" value="TreeGrafter"/>
</dbReference>
<dbReference type="InterPro" id="IPR004843">
    <property type="entry name" value="Calcineurin-like_PHP"/>
</dbReference>
<proteinExistence type="predicted"/>
<dbReference type="GO" id="GO:0016787">
    <property type="term" value="F:hydrolase activity"/>
    <property type="evidence" value="ECO:0007669"/>
    <property type="project" value="InterPro"/>
</dbReference>
<dbReference type="AlphaFoldDB" id="A0A6J6KI45"/>
<dbReference type="PROSITE" id="PS50012">
    <property type="entry name" value="RCC1_3"/>
    <property type="match status" value="6"/>
</dbReference>
<protein>
    <submittedName>
        <fullName evidence="2">Unannotated protein</fullName>
    </submittedName>
</protein>
<organism evidence="2">
    <name type="scientific">freshwater metagenome</name>
    <dbReference type="NCBI Taxonomy" id="449393"/>
    <lineage>
        <taxon>unclassified sequences</taxon>
        <taxon>metagenomes</taxon>
        <taxon>ecological metagenomes</taxon>
    </lineage>
</organism>
<feature type="domain" description="Calcineurin-like phosphoesterase" evidence="1">
    <location>
        <begin position="443"/>
        <end position="596"/>
    </location>
</feature>
<dbReference type="PANTHER" id="PTHR45982">
    <property type="entry name" value="REGULATOR OF CHROMOSOME CONDENSATION"/>
    <property type="match status" value="1"/>
</dbReference>
<dbReference type="InterPro" id="IPR000408">
    <property type="entry name" value="Reg_chr_condens"/>
</dbReference>
<gene>
    <name evidence="2" type="ORF">UFOPK2214_00445</name>
</gene>
<dbReference type="Pfam" id="PF00149">
    <property type="entry name" value="Metallophos"/>
    <property type="match status" value="1"/>
</dbReference>
<dbReference type="Pfam" id="PF00415">
    <property type="entry name" value="RCC1"/>
    <property type="match status" value="1"/>
</dbReference>
<reference evidence="2" key="1">
    <citation type="submission" date="2020-05" db="EMBL/GenBank/DDBJ databases">
        <authorList>
            <person name="Chiriac C."/>
            <person name="Salcher M."/>
            <person name="Ghai R."/>
            <person name="Kavagutti S V."/>
        </authorList>
    </citation>
    <scope>NUCLEOTIDE SEQUENCE</scope>
</reference>
<dbReference type="InterPro" id="IPR009091">
    <property type="entry name" value="RCC1/BLIP-II"/>
</dbReference>
<sequence length="677" mass="70749">MKFVSVLSAALFTSVLSIAAPTAQSATPNVPGLAVTPALSAPAAGNEHTCIIRDGNVWCTGSNSRGQLGTGTTTRSIAFAPSLMTNAVQLSANTHSTCAVRSDATLWCWGQIISSLDALTIPPAIVRVDSPIPVQIPLVGVTSVAVGANHSCAILQDRTLWCWGLGTSGQLGDGTKTNTVVPVRARIDSVISADVGLAHSCAVRSTGSVWCWGSNQYRRLGLRSSASQPVPAYVPTVRATLVTTGDSFTCIASVIKRVQCWGRNNYAQLGLTSGPSRYTPVTIRVKSPTAISAGSEFACALTEAGTTWCWGRNRFGQLANGTSIRKAAPQKVIASSAVGTLTSLTTGASHACGIAVSTSGMWCWGLGLNGQLGDSGGGNRMRGTAVWQNGVRMKPIGTDLSARVVIAGDISCDTPRRDRFGVGPIGTQCGEVATALLTTSLAPEGVIALGDLQYESASTAEIAAFYEPTWGRFKNITYPVRGNHEYITGGAAGYVDYFAEMSPSYWTTDAGGWRIIAVDSWCQGLLFAGCSATSPQTQWLQAELLRAKTDGRCAAVMMHHPFVSSGRFATATVKPLWEASVAGGADVVFTAHDHHYERFAPLNAAGAPAVGGVPLFITGLGGAPVYPIDAPVPGSQYRTNIEHGVMNVTFTPTAFSWSFVSAVDNLPYDQGSATCAP</sequence>
<evidence type="ECO:0000313" key="2">
    <source>
        <dbReference type="EMBL" id="CAB4648886.1"/>
    </source>
</evidence>
<dbReference type="Gene3D" id="3.60.21.10">
    <property type="match status" value="1"/>
</dbReference>
<dbReference type="GO" id="GO:0005737">
    <property type="term" value="C:cytoplasm"/>
    <property type="evidence" value="ECO:0007669"/>
    <property type="project" value="TreeGrafter"/>
</dbReference>
<dbReference type="Pfam" id="PF13540">
    <property type="entry name" value="RCC1_2"/>
    <property type="match status" value="3"/>
</dbReference>
<dbReference type="SUPFAM" id="SSF50985">
    <property type="entry name" value="RCC1/BLIP-II"/>
    <property type="match status" value="1"/>
</dbReference>
<dbReference type="SUPFAM" id="SSF56300">
    <property type="entry name" value="Metallo-dependent phosphatases"/>
    <property type="match status" value="1"/>
</dbReference>
<evidence type="ECO:0000259" key="1">
    <source>
        <dbReference type="Pfam" id="PF00149"/>
    </source>
</evidence>
<dbReference type="InterPro" id="IPR051553">
    <property type="entry name" value="Ran_GTPase-activating"/>
</dbReference>